<keyword evidence="2" id="KW-1185">Reference proteome</keyword>
<proteinExistence type="predicted"/>
<dbReference type="Proteomes" id="UP001178507">
    <property type="component" value="Unassembled WGS sequence"/>
</dbReference>
<dbReference type="EMBL" id="CAUJNA010003591">
    <property type="protein sequence ID" value="CAJ1405570.1"/>
    <property type="molecule type" value="Genomic_DNA"/>
</dbReference>
<evidence type="ECO:0000313" key="2">
    <source>
        <dbReference type="Proteomes" id="UP001178507"/>
    </source>
</evidence>
<dbReference type="AlphaFoldDB" id="A0AA36JHK4"/>
<gene>
    <name evidence="1" type="ORF">EVOR1521_LOCUS27741</name>
</gene>
<comment type="caution">
    <text evidence="1">The sequence shown here is derived from an EMBL/GenBank/DDBJ whole genome shotgun (WGS) entry which is preliminary data.</text>
</comment>
<reference evidence="1" key="1">
    <citation type="submission" date="2023-08" db="EMBL/GenBank/DDBJ databases">
        <authorList>
            <person name="Chen Y."/>
            <person name="Shah S."/>
            <person name="Dougan E. K."/>
            <person name="Thang M."/>
            <person name="Chan C."/>
        </authorList>
    </citation>
    <scope>NUCLEOTIDE SEQUENCE</scope>
</reference>
<accession>A0AA36JHK4</accession>
<name>A0AA36JHK4_9DINO</name>
<organism evidence="1 2">
    <name type="scientific">Effrenium voratum</name>
    <dbReference type="NCBI Taxonomy" id="2562239"/>
    <lineage>
        <taxon>Eukaryota</taxon>
        <taxon>Sar</taxon>
        <taxon>Alveolata</taxon>
        <taxon>Dinophyceae</taxon>
        <taxon>Suessiales</taxon>
        <taxon>Symbiodiniaceae</taxon>
        <taxon>Effrenium</taxon>
    </lineage>
</organism>
<evidence type="ECO:0000313" key="1">
    <source>
        <dbReference type="EMBL" id="CAJ1405570.1"/>
    </source>
</evidence>
<protein>
    <submittedName>
        <fullName evidence="1">Uncharacterized protein</fullName>
    </submittedName>
</protein>
<sequence length="76" mass="8287">MSRSAAQKIQGLREMLQLVFRLFCSDSDGFAKLMADGEVGSTILDLVAKMIQAEGPENMRERQRAGALALNGWGLS</sequence>